<dbReference type="STRING" id="205917.A0A4Y9XR00"/>
<dbReference type="InterPro" id="IPR027417">
    <property type="entry name" value="P-loop_NTPase"/>
</dbReference>
<dbReference type="GO" id="GO:0005524">
    <property type="term" value="F:ATP binding"/>
    <property type="evidence" value="ECO:0007669"/>
    <property type="project" value="InterPro"/>
</dbReference>
<dbReference type="InterPro" id="IPR003439">
    <property type="entry name" value="ABC_transporter-like_ATP-bd"/>
</dbReference>
<organism evidence="4 5">
    <name type="scientific">Dentipellis fragilis</name>
    <dbReference type="NCBI Taxonomy" id="205917"/>
    <lineage>
        <taxon>Eukaryota</taxon>
        <taxon>Fungi</taxon>
        <taxon>Dikarya</taxon>
        <taxon>Basidiomycota</taxon>
        <taxon>Agaricomycotina</taxon>
        <taxon>Agaricomycetes</taxon>
        <taxon>Russulales</taxon>
        <taxon>Hericiaceae</taxon>
        <taxon>Dentipellis</taxon>
    </lineage>
</organism>
<dbReference type="EMBL" id="SEOQ01001430">
    <property type="protein sequence ID" value="TFY51817.1"/>
    <property type="molecule type" value="Genomic_DNA"/>
</dbReference>
<evidence type="ECO:0000313" key="5">
    <source>
        <dbReference type="Proteomes" id="UP000298327"/>
    </source>
</evidence>
<gene>
    <name evidence="4" type="ORF">EVG20_g10825</name>
</gene>
<feature type="compositionally biased region" description="Basic residues" evidence="1">
    <location>
        <begin position="555"/>
        <end position="569"/>
    </location>
</feature>
<reference evidence="4 5" key="1">
    <citation type="submission" date="2019-02" db="EMBL/GenBank/DDBJ databases">
        <title>Genome sequencing of the rare red list fungi Dentipellis fragilis.</title>
        <authorList>
            <person name="Buettner E."/>
            <person name="Kellner H."/>
        </authorList>
    </citation>
    <scope>NUCLEOTIDE SEQUENCE [LARGE SCALE GENOMIC DNA]</scope>
    <source>
        <strain evidence="4 5">DSM 105465</strain>
    </source>
</reference>
<evidence type="ECO:0000259" key="3">
    <source>
        <dbReference type="Pfam" id="PF00005"/>
    </source>
</evidence>
<dbReference type="SUPFAM" id="SSF52540">
    <property type="entry name" value="P-loop containing nucleoside triphosphate hydrolases"/>
    <property type="match status" value="1"/>
</dbReference>
<name>A0A4Y9XR00_9AGAM</name>
<evidence type="ECO:0000256" key="1">
    <source>
        <dbReference type="SAM" id="MobiDB-lite"/>
    </source>
</evidence>
<protein>
    <recommendedName>
        <fullName evidence="3">ABC transporter domain-containing protein</fullName>
    </recommendedName>
</protein>
<keyword evidence="5" id="KW-1185">Reference proteome</keyword>
<dbReference type="GO" id="GO:0034040">
    <property type="term" value="F:ATPase-coupled lipid transmembrane transporter activity"/>
    <property type="evidence" value="ECO:0007669"/>
    <property type="project" value="TreeGrafter"/>
</dbReference>
<proteinExistence type="predicted"/>
<comment type="caution">
    <text evidence="4">The sequence shown here is derived from an EMBL/GenBank/DDBJ whole genome shotgun (WGS) entry which is preliminary data.</text>
</comment>
<dbReference type="Pfam" id="PF00005">
    <property type="entry name" value="ABC_tran"/>
    <property type="match status" value="1"/>
</dbReference>
<feature type="non-terminal residue" evidence="4">
    <location>
        <position position="569"/>
    </location>
</feature>
<dbReference type="AlphaFoldDB" id="A0A4Y9XR00"/>
<sequence>MSSLFFLRQILLYDLWMPFTDSCVAEGPPKLVPQQPESLYEAWLASRSRSNQNTDSLPAGAKRPVTRTNLRLAHRIATLCLPQVQKLFWDTHPFRTIAVILVSLIRGAFPVFKGYSHALIINEVQNLLFSEHFTWSRLVRLLGTEFLRATAEKILDSFATENEQLVQSSARFVVEYQQMEQRVRLDVPTMSDPIIRDLVTESDVFVSSFQGMGGFSLLSPFDFVRIFTLLSELISHIFVLSSLTYGPLSVITLIFSVISSAYPFIHSYFLPYRFNYDPSGYGEQEMRHAEKQEQMRQLSVSESHRPEVMLFGLGPWILDSWASSRKFTLGLQSQPGPPKFGLFQLLSHINVAELITTAQNIPFVLMLRTSPSLGSLALYRNSVQSVVYTANNLFLTAQMAIQGIFLMGAFCAAMEVEPALCPKKECKVRYESQNGGMKIEARNLSYTYPGCVEPALRNINLTLEAGETLALVGYNGSGKSTLAKILLRILDFSTGSLCINGTDVRAYDPAALHRASAAVFQGFARYAGSVADNVGVGWRARHAAARGTAPGGAPRGKRAHRRPAAARDP</sequence>
<evidence type="ECO:0000256" key="2">
    <source>
        <dbReference type="SAM" id="SignalP"/>
    </source>
</evidence>
<accession>A0A4Y9XR00</accession>
<dbReference type="OrthoDB" id="6500128at2759"/>
<dbReference type="InterPro" id="IPR039421">
    <property type="entry name" value="Type_1_exporter"/>
</dbReference>
<keyword evidence="2" id="KW-0732">Signal</keyword>
<dbReference type="GO" id="GO:0016887">
    <property type="term" value="F:ATP hydrolysis activity"/>
    <property type="evidence" value="ECO:0007669"/>
    <property type="project" value="InterPro"/>
</dbReference>
<dbReference type="PANTHER" id="PTHR24221">
    <property type="entry name" value="ATP-BINDING CASSETTE SUB-FAMILY B"/>
    <property type="match status" value="1"/>
</dbReference>
<feature type="region of interest" description="Disordered" evidence="1">
    <location>
        <begin position="545"/>
        <end position="569"/>
    </location>
</feature>
<feature type="signal peptide" evidence="2">
    <location>
        <begin position="1"/>
        <end position="25"/>
    </location>
</feature>
<feature type="chain" id="PRO_5021258029" description="ABC transporter domain-containing protein" evidence="2">
    <location>
        <begin position="26"/>
        <end position="569"/>
    </location>
</feature>
<evidence type="ECO:0000313" key="4">
    <source>
        <dbReference type="EMBL" id="TFY51817.1"/>
    </source>
</evidence>
<dbReference type="Proteomes" id="UP000298327">
    <property type="component" value="Unassembled WGS sequence"/>
</dbReference>
<dbReference type="Gene3D" id="3.40.50.300">
    <property type="entry name" value="P-loop containing nucleotide triphosphate hydrolases"/>
    <property type="match status" value="1"/>
</dbReference>
<feature type="domain" description="ABC transporter" evidence="3">
    <location>
        <begin position="456"/>
        <end position="533"/>
    </location>
</feature>
<dbReference type="PANTHER" id="PTHR24221:SF654">
    <property type="entry name" value="ATP-BINDING CASSETTE SUB-FAMILY B MEMBER 6"/>
    <property type="match status" value="1"/>
</dbReference>